<dbReference type="InterPro" id="IPR029052">
    <property type="entry name" value="Metallo-depent_PP-like"/>
</dbReference>
<name>A0AAU9CLK4_9BACT</name>
<dbReference type="CDD" id="cd07385">
    <property type="entry name" value="MPP_YkuE_C"/>
    <property type="match status" value="1"/>
</dbReference>
<dbReference type="Pfam" id="PF00149">
    <property type="entry name" value="Metallophos"/>
    <property type="match status" value="1"/>
</dbReference>
<dbReference type="KEGG" id="fax:FUAX_26220"/>
<dbReference type="RefSeq" id="WP_338391761.1">
    <property type="nucleotide sequence ID" value="NZ_AP025314.1"/>
</dbReference>
<dbReference type="Gene3D" id="3.60.21.10">
    <property type="match status" value="1"/>
</dbReference>
<keyword evidence="2" id="KW-0378">Hydrolase</keyword>
<dbReference type="GO" id="GO:0008758">
    <property type="term" value="F:UDP-2,3-diacylglucosamine hydrolase activity"/>
    <property type="evidence" value="ECO:0007669"/>
    <property type="project" value="TreeGrafter"/>
</dbReference>
<protein>
    <submittedName>
        <fullName evidence="5">Phosphoesterase</fullName>
    </submittedName>
</protein>
<keyword evidence="1" id="KW-0479">Metal-binding</keyword>
<evidence type="ECO:0000313" key="6">
    <source>
        <dbReference type="Proteomes" id="UP001348817"/>
    </source>
</evidence>
<proteinExistence type="predicted"/>
<organism evidence="5 6">
    <name type="scientific">Fulvitalea axinellae</name>
    <dbReference type="NCBI Taxonomy" id="1182444"/>
    <lineage>
        <taxon>Bacteria</taxon>
        <taxon>Pseudomonadati</taxon>
        <taxon>Bacteroidota</taxon>
        <taxon>Cytophagia</taxon>
        <taxon>Cytophagales</taxon>
        <taxon>Persicobacteraceae</taxon>
        <taxon>Fulvitalea</taxon>
    </lineage>
</organism>
<feature type="domain" description="Calcineurin-like phosphoesterase" evidence="4">
    <location>
        <begin position="186"/>
        <end position="366"/>
    </location>
</feature>
<dbReference type="AlphaFoldDB" id="A0AAU9CLK4"/>
<sequence length="428" mass="48382">MVTKIIFRFLITLVLMIGVDIYFYQAAKVVIDKYFPKFRKPLISGHWGFTVLMYATVALLALSVSGWLDVPRHFFTYPLLIIFGMYLSRLLGSVVVLFDDIRRGVVWLFGKFSGSKTDAKKPDEDEVPIMSGRKISRSEFLSTTALAVAAVPVSAMSFGIISGAHDYRVRRVKVPLKNLPKEFHGIRFAQLSDIHTGSFFNKTAVKGGVEMLLSEKPDAVFFTGDLVNNETKEVNEYFDVFEKVKAPLGVYSTLGNHDYGDYRVWANKKAKEKNLADMHEAHRRLGWNLLLDENRALKVDGKSIGLVGVENWGAGRFAKYGNLQNAIKGTEDYPVKVLLSHDPSHWDHQVLPDSDIDLMFAGHTHGFQFGIEIGAFKWSPAQYRYKQWAGLYEKDNRFLYVNRGFGYLGFPGRVGMPPEITITELVKA</sequence>
<keyword evidence="3" id="KW-0812">Transmembrane</keyword>
<dbReference type="SUPFAM" id="SSF56300">
    <property type="entry name" value="Metallo-dependent phosphatases"/>
    <property type="match status" value="1"/>
</dbReference>
<dbReference type="InterPro" id="IPR051158">
    <property type="entry name" value="Metallophosphoesterase_sf"/>
</dbReference>
<reference evidence="5 6" key="1">
    <citation type="submission" date="2021-12" db="EMBL/GenBank/DDBJ databases">
        <title>Genome sequencing of bacteria with rrn-lacking chromosome and rrn-plasmid.</title>
        <authorList>
            <person name="Anda M."/>
            <person name="Iwasaki W."/>
        </authorList>
    </citation>
    <scope>NUCLEOTIDE SEQUENCE [LARGE SCALE GENOMIC DNA]</scope>
    <source>
        <strain evidence="5 6">DSM 100852</strain>
    </source>
</reference>
<feature type="transmembrane region" description="Helical" evidence="3">
    <location>
        <begin position="140"/>
        <end position="161"/>
    </location>
</feature>
<dbReference type="PANTHER" id="PTHR31302">
    <property type="entry name" value="TRANSMEMBRANE PROTEIN WITH METALLOPHOSPHOESTERASE DOMAIN-RELATED"/>
    <property type="match status" value="1"/>
</dbReference>
<keyword evidence="3" id="KW-1133">Transmembrane helix</keyword>
<evidence type="ECO:0000313" key="5">
    <source>
        <dbReference type="EMBL" id="BDD10190.1"/>
    </source>
</evidence>
<evidence type="ECO:0000256" key="3">
    <source>
        <dbReference type="SAM" id="Phobius"/>
    </source>
</evidence>
<evidence type="ECO:0000259" key="4">
    <source>
        <dbReference type="Pfam" id="PF00149"/>
    </source>
</evidence>
<dbReference type="PANTHER" id="PTHR31302:SF31">
    <property type="entry name" value="PHOSPHODIESTERASE YAEI"/>
    <property type="match status" value="1"/>
</dbReference>
<feature type="transmembrane region" description="Helical" evidence="3">
    <location>
        <begin position="6"/>
        <end position="24"/>
    </location>
</feature>
<evidence type="ECO:0000256" key="2">
    <source>
        <dbReference type="ARBA" id="ARBA00022801"/>
    </source>
</evidence>
<dbReference type="EMBL" id="AP025314">
    <property type="protein sequence ID" value="BDD10190.1"/>
    <property type="molecule type" value="Genomic_DNA"/>
</dbReference>
<dbReference type="GO" id="GO:0009245">
    <property type="term" value="P:lipid A biosynthetic process"/>
    <property type="evidence" value="ECO:0007669"/>
    <property type="project" value="TreeGrafter"/>
</dbReference>
<gene>
    <name evidence="5" type="ORF">FUAX_26220</name>
</gene>
<dbReference type="GO" id="GO:0046872">
    <property type="term" value="F:metal ion binding"/>
    <property type="evidence" value="ECO:0007669"/>
    <property type="project" value="UniProtKB-KW"/>
</dbReference>
<accession>A0AAU9CLK4</accession>
<keyword evidence="3" id="KW-0472">Membrane</keyword>
<keyword evidence="6" id="KW-1185">Reference proteome</keyword>
<feature type="transmembrane region" description="Helical" evidence="3">
    <location>
        <begin position="74"/>
        <end position="98"/>
    </location>
</feature>
<evidence type="ECO:0000256" key="1">
    <source>
        <dbReference type="ARBA" id="ARBA00022723"/>
    </source>
</evidence>
<dbReference type="GO" id="GO:0016020">
    <property type="term" value="C:membrane"/>
    <property type="evidence" value="ECO:0007669"/>
    <property type="project" value="GOC"/>
</dbReference>
<feature type="transmembrane region" description="Helical" evidence="3">
    <location>
        <begin position="45"/>
        <end position="68"/>
    </location>
</feature>
<dbReference type="Proteomes" id="UP001348817">
    <property type="component" value="Chromosome"/>
</dbReference>
<dbReference type="InterPro" id="IPR004843">
    <property type="entry name" value="Calcineurin-like_PHP"/>
</dbReference>